<dbReference type="Gene3D" id="1.10.10.10">
    <property type="entry name" value="Winged helix-like DNA-binding domain superfamily/Winged helix DNA-binding domain"/>
    <property type="match status" value="1"/>
</dbReference>
<reference evidence="6" key="1">
    <citation type="submission" date="2016-02" db="EMBL/GenBank/DDBJ databases">
        <title>Paenibacillus sp. LPB0068, isolated from Crassostrea gigas.</title>
        <authorList>
            <person name="Shin S.-K."/>
            <person name="Yi H."/>
        </authorList>
    </citation>
    <scope>NUCLEOTIDE SEQUENCE [LARGE SCALE GENOMIC DNA]</scope>
    <source>
        <strain evidence="6">KCTC 23969</strain>
    </source>
</reference>
<evidence type="ECO:0000256" key="3">
    <source>
        <dbReference type="ARBA" id="ARBA00023163"/>
    </source>
</evidence>
<evidence type="ECO:0000313" key="6">
    <source>
        <dbReference type="Proteomes" id="UP000092612"/>
    </source>
</evidence>
<evidence type="ECO:0000256" key="1">
    <source>
        <dbReference type="ARBA" id="ARBA00023015"/>
    </source>
</evidence>
<dbReference type="Proteomes" id="UP000092612">
    <property type="component" value="Unassembled WGS sequence"/>
</dbReference>
<dbReference type="InterPro" id="IPR036388">
    <property type="entry name" value="WH-like_DNA-bd_sf"/>
</dbReference>
<dbReference type="Gene3D" id="3.40.50.2300">
    <property type="match status" value="2"/>
</dbReference>
<dbReference type="PROSITE" id="PS50949">
    <property type="entry name" value="HTH_GNTR"/>
    <property type="match status" value="1"/>
</dbReference>
<dbReference type="Pfam" id="PF00392">
    <property type="entry name" value="GntR"/>
    <property type="match status" value="1"/>
</dbReference>
<keyword evidence="3" id="KW-0804">Transcription</keyword>
<keyword evidence="6" id="KW-1185">Reference proteome</keyword>
<gene>
    <name evidence="5" type="ORF">LPB301_02465</name>
</gene>
<dbReference type="GO" id="GO:0003700">
    <property type="term" value="F:DNA-binding transcription factor activity"/>
    <property type="evidence" value="ECO:0007669"/>
    <property type="project" value="InterPro"/>
</dbReference>
<organism evidence="5 6">
    <name type="scientific">Polaribacter reichenbachii</name>
    <dbReference type="NCBI Taxonomy" id="996801"/>
    <lineage>
        <taxon>Bacteria</taxon>
        <taxon>Pseudomonadati</taxon>
        <taxon>Bacteroidota</taxon>
        <taxon>Flavobacteriia</taxon>
        <taxon>Flavobacteriales</taxon>
        <taxon>Flavobacteriaceae</taxon>
    </lineage>
</organism>
<dbReference type="KEGG" id="prn:BW723_07025"/>
<feature type="domain" description="HTH gntR-type" evidence="4">
    <location>
        <begin position="13"/>
        <end position="81"/>
    </location>
</feature>
<dbReference type="InterPro" id="IPR000524">
    <property type="entry name" value="Tscrpt_reg_HTH_GntR"/>
</dbReference>
<dbReference type="InterPro" id="IPR028082">
    <property type="entry name" value="Peripla_BP_I"/>
</dbReference>
<keyword evidence="1" id="KW-0805">Transcription regulation</keyword>
<dbReference type="SUPFAM" id="SSF46785">
    <property type="entry name" value="Winged helix' DNA-binding domain"/>
    <property type="match status" value="1"/>
</dbReference>
<dbReference type="RefSeq" id="WP_068356916.1">
    <property type="nucleotide sequence ID" value="NZ_CP019337.1"/>
</dbReference>
<dbReference type="SMART" id="SM00345">
    <property type="entry name" value="HTH_GNTR"/>
    <property type="match status" value="1"/>
</dbReference>
<evidence type="ECO:0000313" key="5">
    <source>
        <dbReference type="EMBL" id="OBY67531.1"/>
    </source>
</evidence>
<dbReference type="GO" id="GO:0003677">
    <property type="term" value="F:DNA binding"/>
    <property type="evidence" value="ECO:0007669"/>
    <property type="project" value="UniProtKB-KW"/>
</dbReference>
<name>A0A1B8U6P7_9FLAO</name>
<evidence type="ECO:0000259" key="4">
    <source>
        <dbReference type="PROSITE" id="PS50949"/>
    </source>
</evidence>
<dbReference type="PANTHER" id="PTHR38445:SF10">
    <property type="entry name" value="GNTR-FAMILY TRANSCRIPTIONAL REGULATOR"/>
    <property type="match status" value="1"/>
</dbReference>
<comment type="caution">
    <text evidence="5">The sequence shown here is derived from an EMBL/GenBank/DDBJ whole genome shotgun (WGS) entry which is preliminary data.</text>
</comment>
<dbReference type="PANTHER" id="PTHR38445">
    <property type="entry name" value="HTH-TYPE TRANSCRIPTIONAL REPRESSOR YTRA"/>
    <property type="match status" value="1"/>
</dbReference>
<dbReference type="SUPFAM" id="SSF53822">
    <property type="entry name" value="Periplasmic binding protein-like I"/>
    <property type="match status" value="1"/>
</dbReference>
<dbReference type="STRING" id="996801.BW723_07025"/>
<dbReference type="CDD" id="cd07377">
    <property type="entry name" value="WHTH_GntR"/>
    <property type="match status" value="1"/>
</dbReference>
<dbReference type="OrthoDB" id="742238at2"/>
<sequence>MFSFINIDENSRIPKYQQIVNVIIQNISNGNLVIDQRIPSINKFSEEFYLSRDTVEKAYNILKERNIISSIKGKGYYITRTKLISKINILFLVNKLSSYKLKIYNSFIDNIGTNAHTDLQIYHCDESLFLNLLNKSKSAYDYFVIMPHFKFDGGKHVSYTEGVIELLKKIPKEKLVILDNFKEGIEGGDIEVFQDFENDIYYALKEAYPKMKKYNNLILFYPTKTVYPYPKRILFGFRKFCFEYNIDFEFFEEVYEDMIIKKGDLFVTIEESDLVTLVKRTREENLVLGKDIGIISYNDTPLKELLGITVVSTDFKKMGEISARMILNKEKGHLKVPFNFIDRASL</sequence>
<protein>
    <submittedName>
        <fullName evidence="5">Transcriptional regulator</fullName>
    </submittedName>
</protein>
<dbReference type="InterPro" id="IPR036390">
    <property type="entry name" value="WH_DNA-bd_sf"/>
</dbReference>
<proteinExistence type="predicted"/>
<keyword evidence="2" id="KW-0238">DNA-binding</keyword>
<evidence type="ECO:0000256" key="2">
    <source>
        <dbReference type="ARBA" id="ARBA00023125"/>
    </source>
</evidence>
<accession>A0A1B8U6P7</accession>
<dbReference type="EMBL" id="LSFL01000004">
    <property type="protein sequence ID" value="OBY67531.1"/>
    <property type="molecule type" value="Genomic_DNA"/>
</dbReference>
<dbReference type="AlphaFoldDB" id="A0A1B8U6P7"/>